<feature type="non-terminal residue" evidence="2">
    <location>
        <position position="186"/>
    </location>
</feature>
<proteinExistence type="predicted"/>
<name>A0A061QNR4_9CHLO</name>
<feature type="compositionally biased region" description="Basic and acidic residues" evidence="1">
    <location>
        <begin position="78"/>
        <end position="111"/>
    </location>
</feature>
<dbReference type="AlphaFoldDB" id="A0A061QNR4"/>
<evidence type="ECO:0000256" key="1">
    <source>
        <dbReference type="SAM" id="MobiDB-lite"/>
    </source>
</evidence>
<evidence type="ECO:0000313" key="2">
    <source>
        <dbReference type="EMBL" id="JAC61358.1"/>
    </source>
</evidence>
<accession>A0A061QNR4</accession>
<reference evidence="2" key="1">
    <citation type="submission" date="2014-05" db="EMBL/GenBank/DDBJ databases">
        <title>The transcriptome of the halophilic microalga Tetraselmis sp. GSL018 isolated from the Great Salt Lake, Utah.</title>
        <authorList>
            <person name="Jinkerson R.E."/>
            <person name="D'Adamo S."/>
            <person name="Posewitz M.C."/>
        </authorList>
    </citation>
    <scope>NUCLEOTIDE SEQUENCE</scope>
    <source>
        <strain evidence="2">GSL018</strain>
    </source>
</reference>
<dbReference type="EMBL" id="GBEZ01025769">
    <property type="protein sequence ID" value="JAC61358.1"/>
    <property type="molecule type" value="Transcribed_RNA"/>
</dbReference>
<protein>
    <submittedName>
        <fullName evidence="2">Uncharacterized protein</fullName>
    </submittedName>
</protein>
<feature type="region of interest" description="Disordered" evidence="1">
    <location>
        <begin position="33"/>
        <end position="153"/>
    </location>
</feature>
<gene>
    <name evidence="2" type="ORF">TSPGSL018_26491</name>
</gene>
<sequence length="186" mass="20282">MPPRGLAVVVPTSNVAVDKLQSVRDQLRSEAFWSRRKRSRNPNVEVEEKSSFSVGGGTEFGEEEHETGPSPSAPSQHTESRTPKTPSHSEDRRENGELKETQEIVDAEKETPQTPANRKAEALGGSQGSGEAHSKLGPPDFLADSVRFDVDDAKPEDDQVNVLREIDRIISRSPAVTSGQSARLLS</sequence>
<organism evidence="2">
    <name type="scientific">Tetraselmis sp. GSL018</name>
    <dbReference type="NCBI Taxonomy" id="582737"/>
    <lineage>
        <taxon>Eukaryota</taxon>
        <taxon>Viridiplantae</taxon>
        <taxon>Chlorophyta</taxon>
        <taxon>core chlorophytes</taxon>
        <taxon>Chlorodendrophyceae</taxon>
        <taxon>Chlorodendrales</taxon>
        <taxon>Chlorodendraceae</taxon>
        <taxon>Tetraselmis</taxon>
    </lineage>
</organism>